<dbReference type="EnsemblPlants" id="PNT64278">
    <property type="protein sequence ID" value="PNT64278"/>
    <property type="gene ID" value="BRADI_4g27017v3"/>
</dbReference>
<accession>I1IP03</accession>
<name>I1IP03_BRADI</name>
<dbReference type="PANTHER" id="PTHR45642:SF26">
    <property type="entry name" value="OS09G0247600 PROTEIN"/>
    <property type="match status" value="1"/>
</dbReference>
<dbReference type="InterPro" id="IPR001087">
    <property type="entry name" value="GDSL"/>
</dbReference>
<reference evidence="3" key="2">
    <citation type="submission" date="2017-06" db="EMBL/GenBank/DDBJ databases">
        <title>WGS assembly of Brachypodium distachyon.</title>
        <authorList>
            <consortium name="The International Brachypodium Initiative"/>
            <person name="Lucas S."/>
            <person name="Harmon-Smith M."/>
            <person name="Lail K."/>
            <person name="Tice H."/>
            <person name="Grimwood J."/>
            <person name="Bruce D."/>
            <person name="Barry K."/>
            <person name="Shu S."/>
            <person name="Lindquist E."/>
            <person name="Wang M."/>
            <person name="Pitluck S."/>
            <person name="Vogel J.P."/>
            <person name="Garvin D.F."/>
            <person name="Mockler T.C."/>
            <person name="Schmutz J."/>
            <person name="Rokhsar D."/>
            <person name="Bevan M.W."/>
        </authorList>
    </citation>
    <scope>NUCLEOTIDE SEQUENCE</scope>
    <source>
        <strain evidence="3">Bd21</strain>
    </source>
</reference>
<proteinExistence type="inferred from homology"/>
<protein>
    <recommendedName>
        <fullName evidence="6">GDSL esterase/lipase</fullName>
    </recommendedName>
</protein>
<dbReference type="Gramene" id="KQJ89652">
    <property type="protein sequence ID" value="KQJ89652"/>
    <property type="gene ID" value="BRADI_4g27017v3"/>
</dbReference>
<feature type="chain" id="PRO_5014095433" description="GDSL esterase/lipase" evidence="2">
    <location>
        <begin position="17"/>
        <end position="357"/>
    </location>
</feature>
<reference evidence="4" key="3">
    <citation type="submission" date="2018-08" db="UniProtKB">
        <authorList>
            <consortium name="EnsemblPlants"/>
        </authorList>
    </citation>
    <scope>IDENTIFICATION</scope>
    <source>
        <strain evidence="4">cv. Bd21</strain>
    </source>
</reference>
<dbReference type="GO" id="GO:0016788">
    <property type="term" value="F:hydrolase activity, acting on ester bonds"/>
    <property type="evidence" value="ECO:0007669"/>
    <property type="project" value="InterPro"/>
</dbReference>
<dbReference type="Gramene" id="PNT64278">
    <property type="protein sequence ID" value="PNT64278"/>
    <property type="gene ID" value="BRADI_4g27017v3"/>
</dbReference>
<dbReference type="CDD" id="cd01837">
    <property type="entry name" value="SGNH_plant_lipase_like"/>
    <property type="match status" value="1"/>
</dbReference>
<dbReference type="EnsemblPlants" id="KQJ89652">
    <property type="protein sequence ID" value="KQJ89652"/>
    <property type="gene ID" value="BRADI_4g27017v3"/>
</dbReference>
<dbReference type="EnsemblPlants" id="PNT64277">
    <property type="protein sequence ID" value="PNT64277"/>
    <property type="gene ID" value="BRADI_4g27017v3"/>
</dbReference>
<dbReference type="Gramene" id="PNT64277">
    <property type="protein sequence ID" value="PNT64277"/>
    <property type="gene ID" value="BRADI_4g27017v3"/>
</dbReference>
<evidence type="ECO:0000256" key="1">
    <source>
        <dbReference type="ARBA" id="ARBA00008668"/>
    </source>
</evidence>
<evidence type="ECO:0000313" key="3">
    <source>
        <dbReference type="EMBL" id="KQJ89652.1"/>
    </source>
</evidence>
<evidence type="ECO:0008006" key="6">
    <source>
        <dbReference type="Google" id="ProtNLM"/>
    </source>
</evidence>
<dbReference type="AlphaFoldDB" id="I1IP03"/>
<evidence type="ECO:0000256" key="2">
    <source>
        <dbReference type="SAM" id="SignalP"/>
    </source>
</evidence>
<dbReference type="FunFam" id="3.40.50.1110:FF:000003">
    <property type="entry name" value="GDSL esterase/lipase APG"/>
    <property type="match status" value="1"/>
</dbReference>
<comment type="similarity">
    <text evidence="1">Belongs to the 'GDSL' lipolytic enzyme family.</text>
</comment>
<dbReference type="GeneID" id="100844104"/>
<evidence type="ECO:0000313" key="4">
    <source>
        <dbReference type="EnsemblPlants" id="KQJ89652"/>
    </source>
</evidence>
<dbReference type="Proteomes" id="UP000008810">
    <property type="component" value="Chromosome 4"/>
</dbReference>
<dbReference type="EMBL" id="CM000883">
    <property type="protein sequence ID" value="KQJ89652.1"/>
    <property type="molecule type" value="Genomic_DNA"/>
</dbReference>
<dbReference type="eggNOG" id="ENOG502SI75">
    <property type="taxonomic scope" value="Eukaryota"/>
</dbReference>
<gene>
    <name evidence="4" type="primary">LOC100844104</name>
    <name evidence="3" type="ORF">BRADI_4g27017v3</name>
</gene>
<keyword evidence="2" id="KW-0732">Signal</keyword>
<dbReference type="SUPFAM" id="SSF52266">
    <property type="entry name" value="SGNH hydrolase"/>
    <property type="match status" value="1"/>
</dbReference>
<keyword evidence="5" id="KW-1185">Reference proteome</keyword>
<dbReference type="RefSeq" id="XP_003576377.1">
    <property type="nucleotide sequence ID" value="XM_003576329.4"/>
</dbReference>
<organism evidence="3">
    <name type="scientific">Brachypodium distachyon</name>
    <name type="common">Purple false brome</name>
    <name type="synonym">Trachynia distachya</name>
    <dbReference type="NCBI Taxonomy" id="15368"/>
    <lineage>
        <taxon>Eukaryota</taxon>
        <taxon>Viridiplantae</taxon>
        <taxon>Streptophyta</taxon>
        <taxon>Embryophyta</taxon>
        <taxon>Tracheophyta</taxon>
        <taxon>Spermatophyta</taxon>
        <taxon>Magnoliopsida</taxon>
        <taxon>Liliopsida</taxon>
        <taxon>Poales</taxon>
        <taxon>Poaceae</taxon>
        <taxon>BOP clade</taxon>
        <taxon>Pooideae</taxon>
        <taxon>Stipodae</taxon>
        <taxon>Brachypodieae</taxon>
        <taxon>Brachypodium</taxon>
    </lineage>
</organism>
<dbReference type="InterPro" id="IPR050592">
    <property type="entry name" value="GDSL_lipolytic_enzyme"/>
</dbReference>
<dbReference type="EMBL" id="CM000883">
    <property type="protein sequence ID" value="PNT64278.1"/>
    <property type="molecule type" value="Genomic_DNA"/>
</dbReference>
<dbReference type="Pfam" id="PF00657">
    <property type="entry name" value="Lipase_GDSL"/>
    <property type="match status" value="1"/>
</dbReference>
<dbReference type="Gene3D" id="3.40.50.1110">
    <property type="entry name" value="SGNH hydrolase"/>
    <property type="match status" value="1"/>
</dbReference>
<dbReference type="OrthoDB" id="1600564at2759"/>
<feature type="signal peptide" evidence="2">
    <location>
        <begin position="1"/>
        <end position="16"/>
    </location>
</feature>
<dbReference type="OMA" id="RGNYTPY"/>
<evidence type="ECO:0000313" key="5">
    <source>
        <dbReference type="Proteomes" id="UP000008810"/>
    </source>
</evidence>
<dbReference type="HOGENOM" id="CLU_015101_0_1_1"/>
<dbReference type="InterPro" id="IPR036514">
    <property type="entry name" value="SGNH_hydro_sf"/>
</dbReference>
<dbReference type="EMBL" id="CM000883">
    <property type="protein sequence ID" value="PNT64277.1"/>
    <property type="molecule type" value="Genomic_DNA"/>
</dbReference>
<dbReference type="PANTHER" id="PTHR45642">
    <property type="entry name" value="GDSL ESTERASE/LIPASE EXL3"/>
    <property type="match status" value="1"/>
</dbReference>
<reference evidence="3 4" key="1">
    <citation type="journal article" date="2010" name="Nature">
        <title>Genome sequencing and analysis of the model grass Brachypodium distachyon.</title>
        <authorList>
            <consortium name="International Brachypodium Initiative"/>
        </authorList>
    </citation>
    <scope>NUCLEOTIDE SEQUENCE [LARGE SCALE GENOMIC DNA]</scope>
    <source>
        <strain evidence="3">Bd21</strain>
        <strain evidence="4">cv. Bd21</strain>
    </source>
</reference>
<dbReference type="KEGG" id="bdi:100844104"/>
<dbReference type="InterPro" id="IPR035669">
    <property type="entry name" value="SGNH_plant_lipase-like"/>
</dbReference>
<sequence length="357" mass="38440">MLISTLLVSVLAHAYAIIPANAFAAARDKVPAPAVFAFGDSTVDTGNNNFIQTVARGNYPPYGRDYAGGVATGRFSNGRLSADFVSDALGLSPSLPAYLDPAHTIHHLASGVSFASAGAGLDNITSQIMSAMTLSQQIDHFREYTEKLKRAKGEAAARHIISHALYVFSIGSSDFLQNYLVFPVRGYRFSLPEYQAYLVAAAEAAVRAVHKLGGRAVKLVGLPPLGCLPLERAVNLRRPGDCNEMHNMVAMSFNGRLVRLVAKLNWELAGARLVYVDQYTLLSAIIAKPWEYGFENSVRGCCGTGYVETGVLCSLDSALTCGNADNYVFFDAVHPSERTYKIIAGAIVNATTSHLFH</sequence>